<dbReference type="RefSeq" id="WP_013855147.1">
    <property type="nucleotide sequence ID" value="NZ_CP123735.1"/>
</dbReference>
<accession>A0AAX3UCB2</accession>
<dbReference type="Proteomes" id="UP000181860">
    <property type="component" value="Unassembled WGS sequence"/>
</dbReference>
<evidence type="ECO:0000259" key="3">
    <source>
        <dbReference type="PROSITE" id="PS50853"/>
    </source>
</evidence>
<dbReference type="GO" id="GO:0030246">
    <property type="term" value="F:carbohydrate binding"/>
    <property type="evidence" value="ECO:0007669"/>
    <property type="project" value="InterPro"/>
</dbReference>
<dbReference type="Gene3D" id="3.20.20.80">
    <property type="entry name" value="Glycosidases"/>
    <property type="match status" value="1"/>
</dbReference>
<dbReference type="GO" id="GO:0004553">
    <property type="term" value="F:hydrolase activity, hydrolyzing O-glycosyl compounds"/>
    <property type="evidence" value="ECO:0007669"/>
    <property type="project" value="InterPro"/>
</dbReference>
<evidence type="ECO:0000256" key="1">
    <source>
        <dbReference type="ARBA" id="ARBA00007806"/>
    </source>
</evidence>
<dbReference type="Proteomes" id="UP001242513">
    <property type="component" value="Chromosome"/>
</dbReference>
<evidence type="ECO:0000313" key="5">
    <source>
        <dbReference type="EMBL" id="WGO85180.1"/>
    </source>
</evidence>
<dbReference type="InterPro" id="IPR008979">
    <property type="entry name" value="Galactose-bd-like_sf"/>
</dbReference>
<dbReference type="InterPro" id="IPR003961">
    <property type="entry name" value="FN3_dom"/>
</dbReference>
<dbReference type="SUPFAM" id="SSF49265">
    <property type="entry name" value="Fibronectin type III"/>
    <property type="match status" value="1"/>
</dbReference>
<reference evidence="5" key="2">
    <citation type="journal article" date="2022" name="Food Funct.">
        <title>Lactobacillus kefiranofaciens ZW18 from Kefir enhances the anti-tumor effect of anti-programmed cell death 1 (PD-1) immunotherapy by modulating the gut microbiota.</title>
        <authorList>
            <person name="Zhao J."/>
            <person name="Wang Y."/>
            <person name="Wang J."/>
            <person name="Lv M."/>
            <person name="Zhou C."/>
            <person name="Jia L."/>
            <person name="Geng W."/>
        </authorList>
    </citation>
    <scope>NUCLEOTIDE SEQUENCE</scope>
    <source>
        <strain evidence="5">ZW18</strain>
    </source>
</reference>
<keyword evidence="6" id="KW-1185">Reference proteome</keyword>
<proteinExistence type="inferred from homology"/>
<dbReference type="PANTHER" id="PTHR22762:SF166">
    <property type="entry name" value="ALPHA-GLUCOSIDASE"/>
    <property type="match status" value="1"/>
</dbReference>
<dbReference type="SUPFAM" id="SSF49785">
    <property type="entry name" value="Galactose-binding domain-like"/>
    <property type="match status" value="1"/>
</dbReference>
<evidence type="ECO:0000313" key="6">
    <source>
        <dbReference type="Proteomes" id="UP000181860"/>
    </source>
</evidence>
<dbReference type="EMBL" id="FMXC01000018">
    <property type="protein sequence ID" value="SDA60573.1"/>
    <property type="molecule type" value="Genomic_DNA"/>
</dbReference>
<evidence type="ECO:0000313" key="4">
    <source>
        <dbReference type="EMBL" id="SDA60573.1"/>
    </source>
</evidence>
<dbReference type="InterPro" id="IPR048395">
    <property type="entry name" value="Glyco_hydro_31_C"/>
</dbReference>
<comment type="similarity">
    <text evidence="1 2">Belongs to the glycosyl hydrolase 31 family.</text>
</comment>
<protein>
    <submittedName>
        <fullName evidence="5">Glycoside hydrolase family 31 protein</fullName>
    </submittedName>
    <submittedName>
        <fullName evidence="4">Glycosyl hydrolases family 31</fullName>
    </submittedName>
</protein>
<sequence length="1006" mass="114136">MTQNTQTERHQLGQLIGANKCDHYYELHYSTGEIARLYILAEGIFRYFLDPTKKFDENHSSFVDLSQFNNSYFEKSKPKATSDSLIISSGNYQLIFQQKPAVMNIFDETLHRSRVMQSSPLELGGGQTTEILKQHTNEFYFGGGMQNGYFSHKGQIINIKRDHITGKGGVLTQIPFFWANSGFGELRNTEASGTYDFGKTSQEATILRHDTAIFDTFYLLGNSPKDILTKYFALTGKPLMPPKYALGLGHIGNFLTTMWQPGEAKERNATMFEDGNYYTRTTNPEHSNGKASLNGEEEFQFSARAMVDRYEKQHFKLSWMIPNYQVQDIDAEAMTSFSDYAASHGVNAGLWSEHETPKATPDTTFIQTNTSDPKILKDDALILRDNLKRKRPLIFSNTGIAGSQYRTMLAFGDIGGNWENIPTQVAGFLGASLSGQPLVGSAVDGTAGGGNAQISIRDFEWKAFTPILFNLDDQGDFSKTPFAYNSKMTKINRAYLKLREQLQTYLYTLIYRAQVGEPIMRPLFLEFPHEQINYTPQVGHEFMLGPNLLISPIVNGREDGNGNSRKDNLYLPNHRTMWVDLFNGQKYLGGRVYNKQSYPSWHLPVFVRGGSIFDLGDRNYVLYPQGRSKMVTYDDNGYNDYSRNHVATQISSDLEASKLTITIDPTQGDFSTFQTENTTNLNIMCDGYPDGITVKVNDHEINMQEYGTVDTFAHAKEGFFFNTNYSWIPEFDQYQEKKQTALQIKLAKRDITDSKIEITIRNFRYGNETLVHAITDSLLRSPKQPTVDPDKLSSHSLTVVWPQLTDQVQIEVNGILHDGIDGNSFTFHELVPNTRYTLRLRYVAKNKVSEWSDPFGAITKPDPMTYAIDDIQATSSLISQKDHPIEYLTDLKLASEWETINGVSEDKPLVLNFKFNQLEHLSRMVWVPRKIDHQGNPVEVSVETSTDGTNFKPYGERLAWKSDSKNKVVGLRDVEAKAIKLKVYKSSGPFVAAKEVIFFREKKNND</sequence>
<dbReference type="PROSITE" id="PS50853">
    <property type="entry name" value="FN3"/>
    <property type="match status" value="1"/>
</dbReference>
<dbReference type="Gene3D" id="2.60.120.260">
    <property type="entry name" value="Galactose-binding domain-like"/>
    <property type="match status" value="1"/>
</dbReference>
<dbReference type="Gene3D" id="2.60.40.1180">
    <property type="entry name" value="Golgi alpha-mannosidase II"/>
    <property type="match status" value="2"/>
</dbReference>
<organism evidence="5 7">
    <name type="scientific">Lactobacillus kefiranofaciens</name>
    <dbReference type="NCBI Taxonomy" id="267818"/>
    <lineage>
        <taxon>Bacteria</taxon>
        <taxon>Bacillati</taxon>
        <taxon>Bacillota</taxon>
        <taxon>Bacilli</taxon>
        <taxon>Lactobacillales</taxon>
        <taxon>Lactobacillaceae</taxon>
        <taxon>Lactobacillus</taxon>
    </lineage>
</organism>
<name>A0AAX3UCB2_9LACO</name>
<dbReference type="SUPFAM" id="SSF51445">
    <property type="entry name" value="(Trans)glycosidases"/>
    <property type="match status" value="1"/>
</dbReference>
<dbReference type="InterPro" id="IPR000322">
    <property type="entry name" value="Glyco_hydro_31_TIM"/>
</dbReference>
<dbReference type="Gene3D" id="2.60.40.1760">
    <property type="entry name" value="glycosyl hydrolase (family 31)"/>
    <property type="match status" value="1"/>
</dbReference>
<dbReference type="PANTHER" id="PTHR22762">
    <property type="entry name" value="ALPHA-GLUCOSIDASE"/>
    <property type="match status" value="1"/>
</dbReference>
<dbReference type="Pfam" id="PF01055">
    <property type="entry name" value="Glyco_hydro_31_2nd"/>
    <property type="match status" value="1"/>
</dbReference>
<keyword evidence="2" id="KW-0326">Glycosidase</keyword>
<evidence type="ECO:0000313" key="7">
    <source>
        <dbReference type="Proteomes" id="UP001242513"/>
    </source>
</evidence>
<dbReference type="SUPFAM" id="SSF51011">
    <property type="entry name" value="Glycosyl hydrolase domain"/>
    <property type="match status" value="1"/>
</dbReference>
<dbReference type="Pfam" id="PF21365">
    <property type="entry name" value="Glyco_hydro_31_3rd"/>
    <property type="match status" value="1"/>
</dbReference>
<dbReference type="EMBL" id="CP123735">
    <property type="protein sequence ID" value="WGO85180.1"/>
    <property type="molecule type" value="Genomic_DNA"/>
</dbReference>
<dbReference type="InterPro" id="IPR013780">
    <property type="entry name" value="Glyco_hydro_b"/>
</dbReference>
<feature type="domain" description="Fibronectin type-III" evidence="3">
    <location>
        <begin position="759"/>
        <end position="862"/>
    </location>
</feature>
<keyword evidence="2 5" id="KW-0378">Hydrolase</keyword>
<dbReference type="InterPro" id="IPR017853">
    <property type="entry name" value="GH"/>
</dbReference>
<dbReference type="InterPro" id="IPR036116">
    <property type="entry name" value="FN3_sf"/>
</dbReference>
<dbReference type="CDD" id="cd00063">
    <property type="entry name" value="FN3"/>
    <property type="match status" value="1"/>
</dbReference>
<gene>
    <name evidence="5" type="ORF">QEJ78_07155</name>
    <name evidence="4" type="ORF">SAMN02983011_01600</name>
</gene>
<reference evidence="5" key="3">
    <citation type="submission" date="2023-04" db="EMBL/GenBank/DDBJ databases">
        <authorList>
            <person name="Wang Y."/>
        </authorList>
    </citation>
    <scope>NUCLEOTIDE SEQUENCE</scope>
    <source>
        <strain evidence="5">ZW18</strain>
    </source>
</reference>
<evidence type="ECO:0000256" key="2">
    <source>
        <dbReference type="RuleBase" id="RU361185"/>
    </source>
</evidence>
<reference evidence="4 6" key="1">
    <citation type="submission" date="2016-10" db="EMBL/GenBank/DDBJ databases">
        <authorList>
            <person name="Varghese N."/>
            <person name="Submissions S."/>
        </authorList>
    </citation>
    <scope>NUCLEOTIDE SEQUENCE [LARGE SCALE GENOMIC DNA]</scope>
    <source>
        <strain evidence="4 6">ATCC 43761</strain>
    </source>
</reference>
<dbReference type="SUPFAM" id="SSF74650">
    <property type="entry name" value="Galactose mutarotase-like"/>
    <property type="match status" value="1"/>
</dbReference>
<dbReference type="AlphaFoldDB" id="A0AAX3UCB2"/>
<dbReference type="InterPro" id="IPR011013">
    <property type="entry name" value="Gal_mutarotase_sf_dom"/>
</dbReference>
<dbReference type="CDD" id="cd14752">
    <property type="entry name" value="GH31_N"/>
    <property type="match status" value="1"/>
</dbReference>
<dbReference type="GO" id="GO:0005975">
    <property type="term" value="P:carbohydrate metabolic process"/>
    <property type="evidence" value="ECO:0007669"/>
    <property type="project" value="InterPro"/>
</dbReference>